<evidence type="ECO:0000256" key="4">
    <source>
        <dbReference type="ARBA" id="ARBA00023136"/>
    </source>
</evidence>
<evidence type="ECO:0000256" key="5">
    <source>
        <dbReference type="ARBA" id="ARBA00038359"/>
    </source>
</evidence>
<dbReference type="InParanoid" id="A0A2N3NFJ9"/>
<protein>
    <recommendedName>
        <fullName evidence="7">Rhodopsin domain-containing protein</fullName>
    </recommendedName>
</protein>
<feature type="domain" description="Rhodopsin" evidence="7">
    <location>
        <begin position="35"/>
        <end position="172"/>
    </location>
</feature>
<feature type="transmembrane region" description="Helical" evidence="6">
    <location>
        <begin position="51"/>
        <end position="72"/>
    </location>
</feature>
<evidence type="ECO:0000256" key="3">
    <source>
        <dbReference type="ARBA" id="ARBA00022989"/>
    </source>
</evidence>
<dbReference type="InterPro" id="IPR049326">
    <property type="entry name" value="Rhodopsin_dom_fungi"/>
</dbReference>
<comment type="caution">
    <text evidence="8">The sequence shown here is derived from an EMBL/GenBank/DDBJ whole genome shotgun (WGS) entry which is preliminary data.</text>
</comment>
<dbReference type="PANTHER" id="PTHR33048:SF155">
    <property type="entry name" value="INTEGRAL MEMBRANE PROTEIN"/>
    <property type="match status" value="1"/>
</dbReference>
<evidence type="ECO:0000313" key="8">
    <source>
        <dbReference type="EMBL" id="PKS11181.1"/>
    </source>
</evidence>
<proteinExistence type="inferred from homology"/>
<evidence type="ECO:0000256" key="2">
    <source>
        <dbReference type="ARBA" id="ARBA00022692"/>
    </source>
</evidence>
<keyword evidence="4 6" id="KW-0472">Membrane</keyword>
<dbReference type="EMBL" id="NLAX01000008">
    <property type="protein sequence ID" value="PKS11181.1"/>
    <property type="molecule type" value="Genomic_DNA"/>
</dbReference>
<dbReference type="OrthoDB" id="5429740at2759"/>
<dbReference type="InterPro" id="IPR052337">
    <property type="entry name" value="SAT4-like"/>
</dbReference>
<dbReference type="PANTHER" id="PTHR33048">
    <property type="entry name" value="PTH11-LIKE INTEGRAL MEMBRANE PROTEIN (AFU_ORTHOLOGUE AFUA_5G11245)"/>
    <property type="match status" value="1"/>
</dbReference>
<dbReference type="AlphaFoldDB" id="A0A2N3NFJ9"/>
<organism evidence="8 9">
    <name type="scientific">Lomentospora prolificans</name>
    <dbReference type="NCBI Taxonomy" id="41688"/>
    <lineage>
        <taxon>Eukaryota</taxon>
        <taxon>Fungi</taxon>
        <taxon>Dikarya</taxon>
        <taxon>Ascomycota</taxon>
        <taxon>Pezizomycotina</taxon>
        <taxon>Sordariomycetes</taxon>
        <taxon>Hypocreomycetidae</taxon>
        <taxon>Microascales</taxon>
        <taxon>Microascaceae</taxon>
        <taxon>Lomentospora</taxon>
    </lineage>
</organism>
<feature type="transmembrane region" description="Helical" evidence="6">
    <location>
        <begin position="130"/>
        <end position="151"/>
    </location>
</feature>
<keyword evidence="9" id="KW-1185">Reference proteome</keyword>
<dbReference type="VEuPathDB" id="FungiDB:jhhlp_002942"/>
<name>A0A2N3NFJ9_9PEZI</name>
<keyword evidence="2 6" id="KW-0812">Transmembrane</keyword>
<accession>A0A2N3NFJ9</accession>
<evidence type="ECO:0000313" key="9">
    <source>
        <dbReference type="Proteomes" id="UP000233524"/>
    </source>
</evidence>
<reference evidence="8 9" key="1">
    <citation type="journal article" date="2017" name="G3 (Bethesda)">
        <title>First Draft Genome Sequence of the Pathogenic Fungus Lomentospora prolificans (Formerly Scedosporium prolificans).</title>
        <authorList>
            <person name="Luo R."/>
            <person name="Zimin A."/>
            <person name="Workman R."/>
            <person name="Fan Y."/>
            <person name="Pertea G."/>
            <person name="Grossman N."/>
            <person name="Wear M.P."/>
            <person name="Jia B."/>
            <person name="Miller H."/>
            <person name="Casadevall A."/>
            <person name="Timp W."/>
            <person name="Zhang S.X."/>
            <person name="Salzberg S.L."/>
        </authorList>
    </citation>
    <scope>NUCLEOTIDE SEQUENCE [LARGE SCALE GENOMIC DNA]</scope>
    <source>
        <strain evidence="8 9">JHH-5317</strain>
    </source>
</reference>
<gene>
    <name evidence="8" type="ORF">jhhlp_002942</name>
</gene>
<comment type="subcellular location">
    <subcellularLocation>
        <location evidence="1">Membrane</location>
        <topology evidence="1">Multi-pass membrane protein</topology>
    </subcellularLocation>
</comment>
<evidence type="ECO:0000259" key="7">
    <source>
        <dbReference type="Pfam" id="PF20684"/>
    </source>
</evidence>
<comment type="similarity">
    <text evidence="5">Belongs to the SAT4 family.</text>
</comment>
<evidence type="ECO:0000256" key="1">
    <source>
        <dbReference type="ARBA" id="ARBA00004141"/>
    </source>
</evidence>
<feature type="transmembrane region" description="Helical" evidence="6">
    <location>
        <begin position="15"/>
        <end position="39"/>
    </location>
</feature>
<dbReference type="Proteomes" id="UP000233524">
    <property type="component" value="Unassembled WGS sequence"/>
</dbReference>
<dbReference type="Pfam" id="PF20684">
    <property type="entry name" value="Fung_rhodopsin"/>
    <property type="match status" value="1"/>
</dbReference>
<dbReference type="GO" id="GO:0016020">
    <property type="term" value="C:membrane"/>
    <property type="evidence" value="ECO:0007669"/>
    <property type="project" value="UniProtKB-SubCell"/>
</dbReference>
<sequence>MDSESLVEDDIRSDAGVFLTIAAIMTSLGVLFVAARICSRAISIRKYGADDYLCLVTVAVSLLYLALVSAAITLGGEKHVKTLTREQHGNVLFFTIISFVPGVLSFAIPKFAVVILLVKALQPGALHRTIMWIVSVVYGLGVAVMLILNFVQCSPVQTQWLGADGTCWDGKILVTYGLVVGGR</sequence>
<feature type="transmembrane region" description="Helical" evidence="6">
    <location>
        <begin position="92"/>
        <end position="118"/>
    </location>
</feature>
<keyword evidence="3 6" id="KW-1133">Transmembrane helix</keyword>
<evidence type="ECO:0000256" key="6">
    <source>
        <dbReference type="SAM" id="Phobius"/>
    </source>
</evidence>